<feature type="transmembrane region" description="Helical" evidence="6">
    <location>
        <begin position="42"/>
        <end position="60"/>
    </location>
</feature>
<name>A0A4R4D8D1_9PROT</name>
<gene>
    <name evidence="8" type="ORF">EXY23_21425</name>
</gene>
<evidence type="ECO:0000256" key="4">
    <source>
        <dbReference type="ARBA" id="ARBA00022989"/>
    </source>
</evidence>
<feature type="chain" id="PRO_5020613325" evidence="7">
    <location>
        <begin position="24"/>
        <end position="122"/>
    </location>
</feature>
<reference evidence="8 9" key="1">
    <citation type="submission" date="2019-03" db="EMBL/GenBank/DDBJ databases">
        <title>Paracraurococcus aquatilis NE82 genome sequence.</title>
        <authorList>
            <person name="Zhao Y."/>
            <person name="Du Z."/>
        </authorList>
    </citation>
    <scope>NUCLEOTIDE SEQUENCE [LARGE SCALE GENOMIC DNA]</scope>
    <source>
        <strain evidence="8 9">NE82</strain>
    </source>
</reference>
<evidence type="ECO:0000256" key="3">
    <source>
        <dbReference type="ARBA" id="ARBA00022692"/>
    </source>
</evidence>
<comment type="subcellular location">
    <subcellularLocation>
        <location evidence="1">Membrane</location>
        <topology evidence="1">Multi-pass membrane protein</topology>
    </subcellularLocation>
</comment>
<dbReference type="AlphaFoldDB" id="A0A4R4D8D1"/>
<dbReference type="OrthoDB" id="7284236at2"/>
<keyword evidence="5 6" id="KW-0472">Membrane</keyword>
<dbReference type="EMBL" id="SKBM01000026">
    <property type="protein sequence ID" value="TCZ55609.1"/>
    <property type="molecule type" value="Genomic_DNA"/>
</dbReference>
<dbReference type="Pfam" id="PF04241">
    <property type="entry name" value="DUF423"/>
    <property type="match status" value="1"/>
</dbReference>
<evidence type="ECO:0000256" key="5">
    <source>
        <dbReference type="ARBA" id="ARBA00023136"/>
    </source>
</evidence>
<comment type="similarity">
    <text evidence="2">Belongs to the UPF0382 family.</text>
</comment>
<feature type="transmembrane region" description="Helical" evidence="6">
    <location>
        <begin position="96"/>
        <end position="120"/>
    </location>
</feature>
<accession>A0A4R4D8D1</accession>
<dbReference type="Proteomes" id="UP000295023">
    <property type="component" value="Unassembled WGS sequence"/>
</dbReference>
<evidence type="ECO:0000313" key="9">
    <source>
        <dbReference type="Proteomes" id="UP000295023"/>
    </source>
</evidence>
<sequence length="122" mass="12546">MHRLWLFLGALFGLGAVALSAWAAHAAPARLDPHAMLALENGIRMQGWHALALLGAALWAERRGGMLPHLAAAGFALGLLLFCGAVYASALGGIRLASVAPIGGTTLMAAWGLLAASAVVRR</sequence>
<feature type="transmembrane region" description="Helical" evidence="6">
    <location>
        <begin position="67"/>
        <end position="90"/>
    </location>
</feature>
<dbReference type="InterPro" id="IPR006696">
    <property type="entry name" value="DUF423"/>
</dbReference>
<evidence type="ECO:0000256" key="6">
    <source>
        <dbReference type="SAM" id="Phobius"/>
    </source>
</evidence>
<evidence type="ECO:0000256" key="7">
    <source>
        <dbReference type="SAM" id="SignalP"/>
    </source>
</evidence>
<dbReference type="RefSeq" id="WP_132294459.1">
    <property type="nucleotide sequence ID" value="NZ_SKBM01000026.1"/>
</dbReference>
<evidence type="ECO:0000256" key="1">
    <source>
        <dbReference type="ARBA" id="ARBA00004141"/>
    </source>
</evidence>
<keyword evidence="3 6" id="KW-0812">Transmembrane</keyword>
<organism evidence="8 9">
    <name type="scientific">Roseicella aquatilis</name>
    <dbReference type="NCBI Taxonomy" id="2527868"/>
    <lineage>
        <taxon>Bacteria</taxon>
        <taxon>Pseudomonadati</taxon>
        <taxon>Pseudomonadota</taxon>
        <taxon>Alphaproteobacteria</taxon>
        <taxon>Acetobacterales</taxon>
        <taxon>Roseomonadaceae</taxon>
        <taxon>Roseicella</taxon>
    </lineage>
</organism>
<comment type="caution">
    <text evidence="8">The sequence shown here is derived from an EMBL/GenBank/DDBJ whole genome shotgun (WGS) entry which is preliminary data.</text>
</comment>
<dbReference type="GO" id="GO:0005886">
    <property type="term" value="C:plasma membrane"/>
    <property type="evidence" value="ECO:0007669"/>
    <property type="project" value="TreeGrafter"/>
</dbReference>
<keyword evidence="9" id="KW-1185">Reference proteome</keyword>
<protein>
    <submittedName>
        <fullName evidence="8">DUF423 domain-containing protein</fullName>
    </submittedName>
</protein>
<proteinExistence type="inferred from homology"/>
<evidence type="ECO:0000313" key="8">
    <source>
        <dbReference type="EMBL" id="TCZ55609.1"/>
    </source>
</evidence>
<feature type="signal peptide" evidence="7">
    <location>
        <begin position="1"/>
        <end position="23"/>
    </location>
</feature>
<dbReference type="PANTHER" id="PTHR43461:SF1">
    <property type="entry name" value="TRANSMEMBRANE PROTEIN 256"/>
    <property type="match status" value="1"/>
</dbReference>
<dbReference type="PANTHER" id="PTHR43461">
    <property type="entry name" value="TRANSMEMBRANE PROTEIN 256"/>
    <property type="match status" value="1"/>
</dbReference>
<evidence type="ECO:0000256" key="2">
    <source>
        <dbReference type="ARBA" id="ARBA00009694"/>
    </source>
</evidence>
<keyword evidence="4 6" id="KW-1133">Transmembrane helix</keyword>
<keyword evidence="7" id="KW-0732">Signal</keyword>